<dbReference type="PANTHER" id="PTHR32114">
    <property type="entry name" value="ABC TRANSPORTER ABCH.3"/>
    <property type="match status" value="1"/>
</dbReference>
<evidence type="ECO:0000313" key="6">
    <source>
        <dbReference type="EMBL" id="MBE5037624.1"/>
    </source>
</evidence>
<keyword evidence="4" id="KW-0175">Coiled coil</keyword>
<comment type="subunit">
    <text evidence="2">Heterodimer of SbcC and SbcD.</text>
</comment>
<dbReference type="SUPFAM" id="SSF52540">
    <property type="entry name" value="P-loop containing nucleoside triphosphate hydrolases"/>
    <property type="match status" value="1"/>
</dbReference>
<dbReference type="RefSeq" id="WP_193501095.1">
    <property type="nucleotide sequence ID" value="NZ_JADCKC010000002.1"/>
</dbReference>
<dbReference type="Pfam" id="PF13558">
    <property type="entry name" value="SbcC_Walker_B"/>
    <property type="match status" value="1"/>
</dbReference>
<organism evidence="6 7">
    <name type="scientific">Gemmiger gallinarum</name>
    <dbReference type="NCBI Taxonomy" id="2779354"/>
    <lineage>
        <taxon>Bacteria</taxon>
        <taxon>Bacillati</taxon>
        <taxon>Bacillota</taxon>
        <taxon>Clostridia</taxon>
        <taxon>Eubacteriales</taxon>
        <taxon>Gemmiger</taxon>
    </lineage>
</organism>
<name>A0ABR9R3B6_9FIRM</name>
<feature type="domain" description="Rad50/SbcC-type AAA" evidence="5">
    <location>
        <begin position="6"/>
        <end position="197"/>
    </location>
</feature>
<evidence type="ECO:0000256" key="2">
    <source>
        <dbReference type="ARBA" id="ARBA00011322"/>
    </source>
</evidence>
<feature type="coiled-coil region" evidence="4">
    <location>
        <begin position="567"/>
        <end position="611"/>
    </location>
</feature>
<protein>
    <recommendedName>
        <fullName evidence="3">Nuclease SbcCD subunit C</fullName>
    </recommendedName>
</protein>
<dbReference type="Pfam" id="PF13476">
    <property type="entry name" value="AAA_23"/>
    <property type="match status" value="1"/>
</dbReference>
<keyword evidence="7" id="KW-1185">Reference proteome</keyword>
<gene>
    <name evidence="6" type="ORF">INF35_07485</name>
</gene>
<dbReference type="EMBL" id="JADCKC010000002">
    <property type="protein sequence ID" value="MBE5037624.1"/>
    <property type="molecule type" value="Genomic_DNA"/>
</dbReference>
<evidence type="ECO:0000256" key="4">
    <source>
        <dbReference type="SAM" id="Coils"/>
    </source>
</evidence>
<dbReference type="InterPro" id="IPR038729">
    <property type="entry name" value="Rad50/SbcC_AAA"/>
</dbReference>
<dbReference type="InterPro" id="IPR027417">
    <property type="entry name" value="P-loop_NTPase"/>
</dbReference>
<evidence type="ECO:0000256" key="1">
    <source>
        <dbReference type="ARBA" id="ARBA00006930"/>
    </source>
</evidence>
<dbReference type="Gene3D" id="3.40.50.300">
    <property type="entry name" value="P-loop containing nucleotide triphosphate hydrolases"/>
    <property type="match status" value="2"/>
</dbReference>
<dbReference type="Proteomes" id="UP000768567">
    <property type="component" value="Unassembled WGS sequence"/>
</dbReference>
<comment type="similarity">
    <text evidence="1">Belongs to the SMC family. SbcC subfamily.</text>
</comment>
<proteinExistence type="inferred from homology"/>
<dbReference type="PANTHER" id="PTHR32114:SF2">
    <property type="entry name" value="ABC TRANSPORTER ABCH.3"/>
    <property type="match status" value="1"/>
</dbReference>
<evidence type="ECO:0000259" key="5">
    <source>
        <dbReference type="Pfam" id="PF13476"/>
    </source>
</evidence>
<sequence length="936" mass="99789">MRPLTLELCAFGPYAAKTELDFSRFGQGGLFLISGDTGAGKTALFDAVTYALYGEVTGAYRAPDMLRSDFADPSATTYVRLTFEHRGRTYTVYRTPEQQRRKARGEGTTTAAAKAELLREPDAPVSGTRPVTAAITDLLGIDARQFAQVSMLAQNDFTRLLNAPSADRSAILRQIFGTASYQQLGAAAQRRAREAEADANRADDGVLLQMGALTADPGLPEADALAELQSAHDPYQAARAAELAETLIAADEKASEEASRQVEALDADIAKTSAALESARALAGQRADLAAARKSLADLQTALPEQQKAWADTEARRPELETLAASLQGLAEEFPRHKILADARKAADTSRREADAAAKALTNARQQDADLARTQADVEKALADCGTPDADLAHIEAQSETAGSLLESCNALLGALPGLREADEAARKAQSRYLDAQKDADEAAGRHTVLLRALNAQRAGLLARDLREGAPCPVCGSTSHPAPAHLSDTAVTEGEVDAAAKTLARCQRTATQASAQAGSAAAAARAARESVLKDADAFFARRKNRYDGPPAAQLDDDGLSAALSAQRASLQKGLKELSAKVEALRVRKAQAARLSAQLTGLADRRRQLAQRITALQADASARAAQSAADEAKVQTAAAALRYPDADALRKAQADLQARSTALRKALEDATQARRKAEEQQTALTERVRALTDTLANAGGADADLPALEKTCADQKARRAQAETARRTADQRLTANRTAAKQLAVARRRADAAHQRHAVLDSLSRTLNGNVAGRIKLPFEQYVQAFYFDEVIEAANRRFSRMTDGQYRLRRRQSDAISGKTALDLDVFDAYTGKYRPVASLSGGESFMAALSLALGISDIIQQSAGGVRIDTLFIDEGFGTLDPDALEKAVDTLAALAGNDKLIGVISHVEALQNRLTRQILVEKTRAGSTARLVLD</sequence>
<comment type="caution">
    <text evidence="6">The sequence shown here is derived from an EMBL/GenBank/DDBJ whole genome shotgun (WGS) entry which is preliminary data.</text>
</comment>
<accession>A0ABR9R3B6</accession>
<feature type="coiled-coil region" evidence="4">
    <location>
        <begin position="659"/>
        <end position="693"/>
    </location>
</feature>
<reference evidence="6 7" key="1">
    <citation type="submission" date="2020-10" db="EMBL/GenBank/DDBJ databases">
        <title>ChiBAC.</title>
        <authorList>
            <person name="Zenner C."/>
            <person name="Hitch T.C.A."/>
            <person name="Clavel T."/>
        </authorList>
    </citation>
    <scope>NUCLEOTIDE SEQUENCE [LARGE SCALE GENOMIC DNA]</scope>
    <source>
        <strain evidence="6 7">DSM 109015</strain>
    </source>
</reference>
<evidence type="ECO:0000256" key="3">
    <source>
        <dbReference type="ARBA" id="ARBA00013368"/>
    </source>
</evidence>
<evidence type="ECO:0000313" key="7">
    <source>
        <dbReference type="Proteomes" id="UP000768567"/>
    </source>
</evidence>